<reference evidence="1 3" key="1">
    <citation type="journal article" date="2012" name="Nature">
        <title>Algal genomes reveal evolutionary mosaicism and the fate of nucleomorphs.</title>
        <authorList>
            <consortium name="DOE Joint Genome Institute"/>
            <person name="Curtis B.A."/>
            <person name="Tanifuji G."/>
            <person name="Burki F."/>
            <person name="Gruber A."/>
            <person name="Irimia M."/>
            <person name="Maruyama S."/>
            <person name="Arias M.C."/>
            <person name="Ball S.G."/>
            <person name="Gile G.H."/>
            <person name="Hirakawa Y."/>
            <person name="Hopkins J.F."/>
            <person name="Kuo A."/>
            <person name="Rensing S.A."/>
            <person name="Schmutz J."/>
            <person name="Symeonidi A."/>
            <person name="Elias M."/>
            <person name="Eveleigh R.J."/>
            <person name="Herman E.K."/>
            <person name="Klute M.J."/>
            <person name="Nakayama T."/>
            <person name="Obornik M."/>
            <person name="Reyes-Prieto A."/>
            <person name="Armbrust E.V."/>
            <person name="Aves S.J."/>
            <person name="Beiko R.G."/>
            <person name="Coutinho P."/>
            <person name="Dacks J.B."/>
            <person name="Durnford D.G."/>
            <person name="Fast N.M."/>
            <person name="Green B.R."/>
            <person name="Grisdale C.J."/>
            <person name="Hempel F."/>
            <person name="Henrissat B."/>
            <person name="Hoppner M.P."/>
            <person name="Ishida K."/>
            <person name="Kim E."/>
            <person name="Koreny L."/>
            <person name="Kroth P.G."/>
            <person name="Liu Y."/>
            <person name="Malik S.B."/>
            <person name="Maier U.G."/>
            <person name="McRose D."/>
            <person name="Mock T."/>
            <person name="Neilson J.A."/>
            <person name="Onodera N.T."/>
            <person name="Poole A.M."/>
            <person name="Pritham E.J."/>
            <person name="Richards T.A."/>
            <person name="Rocap G."/>
            <person name="Roy S.W."/>
            <person name="Sarai C."/>
            <person name="Schaack S."/>
            <person name="Shirato S."/>
            <person name="Slamovits C.H."/>
            <person name="Spencer D.F."/>
            <person name="Suzuki S."/>
            <person name="Worden A.Z."/>
            <person name="Zauner S."/>
            <person name="Barry K."/>
            <person name="Bell C."/>
            <person name="Bharti A.K."/>
            <person name="Crow J.A."/>
            <person name="Grimwood J."/>
            <person name="Kramer R."/>
            <person name="Lindquist E."/>
            <person name="Lucas S."/>
            <person name="Salamov A."/>
            <person name="McFadden G.I."/>
            <person name="Lane C.E."/>
            <person name="Keeling P.J."/>
            <person name="Gray M.W."/>
            <person name="Grigoriev I.V."/>
            <person name="Archibald J.M."/>
        </authorList>
    </citation>
    <scope>NUCLEOTIDE SEQUENCE</scope>
    <source>
        <strain evidence="1 3">CCMP2712</strain>
    </source>
</reference>
<keyword evidence="3" id="KW-1185">Reference proteome</keyword>
<protein>
    <submittedName>
        <fullName evidence="1 2">Uncharacterized protein</fullName>
    </submittedName>
</protein>
<dbReference type="RefSeq" id="XP_005833424.1">
    <property type="nucleotide sequence ID" value="XM_005833367.1"/>
</dbReference>
<dbReference type="Proteomes" id="UP000011087">
    <property type="component" value="Unassembled WGS sequence"/>
</dbReference>
<reference evidence="3" key="2">
    <citation type="submission" date="2012-11" db="EMBL/GenBank/DDBJ databases">
        <authorList>
            <person name="Kuo A."/>
            <person name="Curtis B.A."/>
            <person name="Tanifuji G."/>
            <person name="Burki F."/>
            <person name="Gruber A."/>
            <person name="Irimia M."/>
            <person name="Maruyama S."/>
            <person name="Arias M.C."/>
            <person name="Ball S.G."/>
            <person name="Gile G.H."/>
            <person name="Hirakawa Y."/>
            <person name="Hopkins J.F."/>
            <person name="Rensing S.A."/>
            <person name="Schmutz J."/>
            <person name="Symeonidi A."/>
            <person name="Elias M."/>
            <person name="Eveleigh R.J."/>
            <person name="Herman E.K."/>
            <person name="Klute M.J."/>
            <person name="Nakayama T."/>
            <person name="Obornik M."/>
            <person name="Reyes-Prieto A."/>
            <person name="Armbrust E.V."/>
            <person name="Aves S.J."/>
            <person name="Beiko R.G."/>
            <person name="Coutinho P."/>
            <person name="Dacks J.B."/>
            <person name="Durnford D.G."/>
            <person name="Fast N.M."/>
            <person name="Green B.R."/>
            <person name="Grisdale C."/>
            <person name="Hempe F."/>
            <person name="Henrissat B."/>
            <person name="Hoppner M.P."/>
            <person name="Ishida K.-I."/>
            <person name="Kim E."/>
            <person name="Koreny L."/>
            <person name="Kroth P.G."/>
            <person name="Liu Y."/>
            <person name="Malik S.-B."/>
            <person name="Maier U.G."/>
            <person name="McRose D."/>
            <person name="Mock T."/>
            <person name="Neilson J.A."/>
            <person name="Onodera N.T."/>
            <person name="Poole A.M."/>
            <person name="Pritham E.J."/>
            <person name="Richards T.A."/>
            <person name="Rocap G."/>
            <person name="Roy S.W."/>
            <person name="Sarai C."/>
            <person name="Schaack S."/>
            <person name="Shirato S."/>
            <person name="Slamovits C.H."/>
            <person name="Spencer D.F."/>
            <person name="Suzuki S."/>
            <person name="Worden A.Z."/>
            <person name="Zauner S."/>
            <person name="Barry K."/>
            <person name="Bell C."/>
            <person name="Bharti A.K."/>
            <person name="Crow J.A."/>
            <person name="Grimwood J."/>
            <person name="Kramer R."/>
            <person name="Lindquist E."/>
            <person name="Lucas S."/>
            <person name="Salamov A."/>
            <person name="McFadden G.I."/>
            <person name="Lane C.E."/>
            <person name="Keeling P.J."/>
            <person name="Gray M.W."/>
            <person name="Grigoriev I.V."/>
            <person name="Archibald J.M."/>
        </authorList>
    </citation>
    <scope>NUCLEOTIDE SEQUENCE</scope>
    <source>
        <strain evidence="3">CCMP2712</strain>
    </source>
</reference>
<gene>
    <name evidence="1" type="ORF">GUITHDRAFT_152357</name>
</gene>
<dbReference type="KEGG" id="gtt:GUITHDRAFT_152357"/>
<proteinExistence type="predicted"/>
<organism evidence="1">
    <name type="scientific">Guillardia theta (strain CCMP2712)</name>
    <name type="common">Cryptophyte</name>
    <dbReference type="NCBI Taxonomy" id="905079"/>
    <lineage>
        <taxon>Eukaryota</taxon>
        <taxon>Cryptophyceae</taxon>
        <taxon>Pyrenomonadales</taxon>
        <taxon>Geminigeraceae</taxon>
        <taxon>Guillardia</taxon>
    </lineage>
</organism>
<dbReference type="EnsemblProtists" id="EKX46444">
    <property type="protein sequence ID" value="EKX46444"/>
    <property type="gene ID" value="GUITHDRAFT_152357"/>
</dbReference>
<accession>L1JE78</accession>
<evidence type="ECO:0000313" key="2">
    <source>
        <dbReference type="EnsemblProtists" id="EKX46444"/>
    </source>
</evidence>
<reference evidence="2" key="3">
    <citation type="submission" date="2016-03" db="UniProtKB">
        <authorList>
            <consortium name="EnsemblProtists"/>
        </authorList>
    </citation>
    <scope>IDENTIFICATION</scope>
</reference>
<sequence>MSIQIDHHDELEHTLQEELFFQGRDAPIVRVPRLQKGVEESINAVNQVPKAAITLKGSFKLKAAKHTGSKLVHTEGAPGLLLGNVVDAAKKAILSGKRIQINQAMADLVEESLDDKTRNAQINQKSLKL</sequence>
<name>L1JE78_GUITC</name>
<evidence type="ECO:0000313" key="1">
    <source>
        <dbReference type="EMBL" id="EKX46444.1"/>
    </source>
</evidence>
<dbReference type="PaxDb" id="55529-EKX46444"/>
<dbReference type="AlphaFoldDB" id="L1JE78"/>
<dbReference type="HOGENOM" id="CLU_173644_0_0_1"/>
<evidence type="ECO:0000313" key="3">
    <source>
        <dbReference type="Proteomes" id="UP000011087"/>
    </source>
</evidence>
<dbReference type="EMBL" id="JH992994">
    <property type="protein sequence ID" value="EKX46444.1"/>
    <property type="molecule type" value="Genomic_DNA"/>
</dbReference>
<dbReference type="GeneID" id="17303213"/>